<name>A0A183BBR3_9TREM</name>
<proteinExistence type="predicted"/>
<sequence>MLQVGHPRRDRKRIIPYTNMSEFSSSAKEFPPLFGPFAEVEAKMETTSPHEWIPPLMAPEQFVPGDFDVWESQVWRYVCSLSSSYRVYVVINLLTREAYKSVMDFDLPDDVDSLLVTLRWRLTGPKTAFEYREEFHMLQKRPEKSLMNYMGSVRRLAQ</sequence>
<dbReference type="EMBL" id="UZAN01065237">
    <property type="protein sequence ID" value="VDP93920.1"/>
    <property type="molecule type" value="Genomic_DNA"/>
</dbReference>
<evidence type="ECO:0000313" key="2">
    <source>
        <dbReference type="Proteomes" id="UP000272942"/>
    </source>
</evidence>
<reference evidence="1 2" key="2">
    <citation type="submission" date="2018-11" db="EMBL/GenBank/DDBJ databases">
        <authorList>
            <consortium name="Pathogen Informatics"/>
        </authorList>
    </citation>
    <scope>NUCLEOTIDE SEQUENCE [LARGE SCALE GENOMIC DNA]</scope>
    <source>
        <strain evidence="1 2">Egypt</strain>
    </source>
</reference>
<protein>
    <submittedName>
        <fullName evidence="3">Retrotrans_gag domain-containing protein</fullName>
    </submittedName>
</protein>
<gene>
    <name evidence="1" type="ORF">ECPE_LOCUS16648</name>
</gene>
<reference evidence="3" key="1">
    <citation type="submission" date="2016-06" db="UniProtKB">
        <authorList>
            <consortium name="WormBaseParasite"/>
        </authorList>
    </citation>
    <scope>IDENTIFICATION</scope>
</reference>
<dbReference type="WBParaSite" id="ECPE_0001669101-mRNA-1">
    <property type="protein sequence ID" value="ECPE_0001669101-mRNA-1"/>
    <property type="gene ID" value="ECPE_0001669101"/>
</dbReference>
<accession>A0A183BBR3</accession>
<dbReference type="AlphaFoldDB" id="A0A183BBR3"/>
<keyword evidence="2" id="KW-1185">Reference proteome</keyword>
<evidence type="ECO:0000313" key="3">
    <source>
        <dbReference type="WBParaSite" id="ECPE_0001669101-mRNA-1"/>
    </source>
</evidence>
<dbReference type="Proteomes" id="UP000272942">
    <property type="component" value="Unassembled WGS sequence"/>
</dbReference>
<organism evidence="3">
    <name type="scientific">Echinostoma caproni</name>
    <dbReference type="NCBI Taxonomy" id="27848"/>
    <lineage>
        <taxon>Eukaryota</taxon>
        <taxon>Metazoa</taxon>
        <taxon>Spiralia</taxon>
        <taxon>Lophotrochozoa</taxon>
        <taxon>Platyhelminthes</taxon>
        <taxon>Trematoda</taxon>
        <taxon>Digenea</taxon>
        <taxon>Plagiorchiida</taxon>
        <taxon>Echinostomata</taxon>
        <taxon>Echinostomatoidea</taxon>
        <taxon>Echinostomatidae</taxon>
        <taxon>Echinostoma</taxon>
    </lineage>
</organism>
<evidence type="ECO:0000313" key="1">
    <source>
        <dbReference type="EMBL" id="VDP93920.1"/>
    </source>
</evidence>